<name>A0A1A8BSY6_NOTKA</name>
<proteinExistence type="predicted"/>
<reference evidence="1" key="1">
    <citation type="submission" date="2016-05" db="EMBL/GenBank/DDBJ databases">
        <authorList>
            <person name="Lavstsen T."/>
            <person name="Jespersen J.S."/>
        </authorList>
    </citation>
    <scope>NUCLEOTIDE SEQUENCE</scope>
    <source>
        <tissue evidence="1">Brain</tissue>
    </source>
</reference>
<organism evidence="1">
    <name type="scientific">Nothobranchius kadleci</name>
    <name type="common">African annual killifish</name>
    <dbReference type="NCBI Taxonomy" id="1051664"/>
    <lineage>
        <taxon>Eukaryota</taxon>
        <taxon>Metazoa</taxon>
        <taxon>Chordata</taxon>
        <taxon>Craniata</taxon>
        <taxon>Vertebrata</taxon>
        <taxon>Euteleostomi</taxon>
        <taxon>Actinopterygii</taxon>
        <taxon>Neopterygii</taxon>
        <taxon>Teleostei</taxon>
        <taxon>Neoteleostei</taxon>
        <taxon>Acanthomorphata</taxon>
        <taxon>Ovalentaria</taxon>
        <taxon>Atherinomorphae</taxon>
        <taxon>Cyprinodontiformes</taxon>
        <taxon>Nothobranchiidae</taxon>
        <taxon>Nothobranchius</taxon>
    </lineage>
</organism>
<dbReference type="Pfam" id="PF22593">
    <property type="entry name" value="SPMIP11"/>
    <property type="match status" value="1"/>
</dbReference>
<dbReference type="EMBL" id="HADZ01005982">
    <property type="protein sequence ID" value="SBP69923.1"/>
    <property type="molecule type" value="Transcribed_RNA"/>
</dbReference>
<dbReference type="InterPro" id="IPR038775">
    <property type="entry name" value="SPMIP11"/>
</dbReference>
<dbReference type="PANTHER" id="PTHR35263:SF1">
    <property type="entry name" value="TESTIS-EXPRESSED PROTEIN 49"/>
    <property type="match status" value="1"/>
</dbReference>
<dbReference type="AlphaFoldDB" id="A0A1A8BSY6"/>
<accession>A0A1A8BSY6</accession>
<gene>
    <name evidence="1" type="primary">Nfu_g_1_001612</name>
</gene>
<reference evidence="1" key="2">
    <citation type="submission" date="2016-06" db="EMBL/GenBank/DDBJ databases">
        <title>The genome of a short-lived fish provides insights into sex chromosome evolution and the genetic control of aging.</title>
        <authorList>
            <person name="Reichwald K."/>
            <person name="Felder M."/>
            <person name="Petzold A."/>
            <person name="Koch P."/>
            <person name="Groth M."/>
            <person name="Platzer M."/>
        </authorList>
    </citation>
    <scope>NUCLEOTIDE SEQUENCE</scope>
    <source>
        <tissue evidence="1">Brain</tissue>
    </source>
</reference>
<evidence type="ECO:0000313" key="1">
    <source>
        <dbReference type="EMBL" id="SBP69923.1"/>
    </source>
</evidence>
<dbReference type="PANTHER" id="PTHR35263">
    <property type="entry name" value="TESTIS-EXPRESSED PROTEIN 49"/>
    <property type="match status" value="1"/>
</dbReference>
<protein>
    <submittedName>
        <fullName evidence="1">Uncharacterized protein</fullName>
    </submittedName>
</protein>
<sequence>MTFFGLTHLGYQNPIGDKMINQWRASQDVSISERLSSWLQGPQGPLSCADTSKVSPQCLPFSSDTQHRSCKKYREMVKQSQTTTSPKQLYITPLTDNQQYGWMVSDRPEPWTQVRRFPRQLSEMTKFVSEMLRADRDFSLF</sequence>